<comment type="caution">
    <text evidence="1">The sequence shown here is derived from an EMBL/GenBank/DDBJ whole genome shotgun (WGS) entry which is preliminary data.</text>
</comment>
<dbReference type="OrthoDB" id="437at2759"/>
<name>A0A9C7Q3K9_9RHOD</name>
<dbReference type="Proteomes" id="UP001061958">
    <property type="component" value="Unassembled WGS sequence"/>
</dbReference>
<accession>A0A9C7Q3K9</accession>
<evidence type="ECO:0000313" key="1">
    <source>
        <dbReference type="EMBL" id="GJQ15440.1"/>
    </source>
</evidence>
<evidence type="ECO:0000313" key="2">
    <source>
        <dbReference type="Proteomes" id="UP001061958"/>
    </source>
</evidence>
<reference evidence="1" key="2">
    <citation type="submission" date="2022-01" db="EMBL/GenBank/DDBJ databases">
        <authorList>
            <person name="Hirooka S."/>
            <person name="Miyagishima S.Y."/>
        </authorList>
    </citation>
    <scope>NUCLEOTIDE SEQUENCE</scope>
    <source>
        <strain evidence="1">NBRC 102759</strain>
    </source>
</reference>
<keyword evidence="2" id="KW-1185">Reference proteome</keyword>
<reference evidence="1" key="1">
    <citation type="journal article" date="2022" name="Proc. Natl. Acad. Sci. U.S.A.">
        <title>Life cycle and functional genomics of the unicellular red alga Galdieria for elucidating algal and plant evolution and industrial use.</title>
        <authorList>
            <person name="Hirooka S."/>
            <person name="Itabashi T."/>
            <person name="Ichinose T.M."/>
            <person name="Onuma R."/>
            <person name="Fujiwara T."/>
            <person name="Yamashita S."/>
            <person name="Jong L.W."/>
            <person name="Tomita R."/>
            <person name="Iwane A.H."/>
            <person name="Miyagishima S.Y."/>
        </authorList>
    </citation>
    <scope>NUCLEOTIDE SEQUENCE</scope>
    <source>
        <strain evidence="1">NBRC 102759</strain>
    </source>
</reference>
<protein>
    <submittedName>
        <fullName evidence="1">Uncharacterized protein</fullName>
    </submittedName>
</protein>
<dbReference type="AlphaFoldDB" id="A0A9C7Q3K9"/>
<organism evidence="1 2">
    <name type="scientific">Galdieria partita</name>
    <dbReference type="NCBI Taxonomy" id="83374"/>
    <lineage>
        <taxon>Eukaryota</taxon>
        <taxon>Rhodophyta</taxon>
        <taxon>Bangiophyceae</taxon>
        <taxon>Galdieriales</taxon>
        <taxon>Galdieriaceae</taxon>
        <taxon>Galdieria</taxon>
    </lineage>
</organism>
<proteinExistence type="predicted"/>
<dbReference type="EMBL" id="BQMJ01000069">
    <property type="protein sequence ID" value="GJQ15440.1"/>
    <property type="molecule type" value="Genomic_DNA"/>
</dbReference>
<gene>
    <name evidence="1" type="ORF">GpartN1_g7231.t1</name>
</gene>
<sequence>MSLNKLLKTLADRYASQAVPTKTVQGWETTSDLRRKLFATHINALPSRFQSAKEELKDLVQKTRTLDFTYLDAFRFGVRSLELAAWYWIGKTLGKRELPNSI</sequence>